<evidence type="ECO:0000256" key="8">
    <source>
        <dbReference type="SAM" id="Phobius"/>
    </source>
</evidence>
<keyword evidence="6 8" id="KW-1133">Transmembrane helix</keyword>
<dbReference type="GO" id="GO:0005886">
    <property type="term" value="C:plasma membrane"/>
    <property type="evidence" value="ECO:0007669"/>
    <property type="project" value="UniProtKB-SubCell"/>
</dbReference>
<comment type="pathway">
    <text evidence="2">Quinol/quinone metabolism; menaquinone biosynthesis.</text>
</comment>
<sequence>MTKARELFTYARPWSFPMTIIAISFGVFYALLKGFSPDILLKSLIVILGGILFHASANLWNDYYDYKRGVDIKEAPTNIYRKHPILSNSISSQGIFIYASLSAIAGVLLGILIYIFWGNIWGIIFGIIGPFLSFMYTGSKFALKYLSLGELEAFIAYGFLFSIGSYAIITGDLTFRPAIFSIPYGFLVAAVLTANNTRDIDFDLSRGAKTLSVRIGKKLSLILLECELTLPYILTLILVFMKIFPVWVIISLASLYRALKTIKNFKEKVPSNADPLLAKITLEFGLLFLIGLAISLLIL</sequence>
<proteinExistence type="predicted"/>
<evidence type="ECO:0000313" key="10">
    <source>
        <dbReference type="Proteomes" id="UP000652307"/>
    </source>
</evidence>
<feature type="transmembrane region" description="Helical" evidence="8">
    <location>
        <begin position="95"/>
        <end position="116"/>
    </location>
</feature>
<evidence type="ECO:0000256" key="3">
    <source>
        <dbReference type="ARBA" id="ARBA00022428"/>
    </source>
</evidence>
<dbReference type="Pfam" id="PF01040">
    <property type="entry name" value="UbiA"/>
    <property type="match status" value="1"/>
</dbReference>
<keyword evidence="3" id="KW-0474">Menaquinone biosynthesis</keyword>
<dbReference type="EMBL" id="JADEZV010000002">
    <property type="protein sequence ID" value="MBE9391328.1"/>
    <property type="molecule type" value="Genomic_DNA"/>
</dbReference>
<dbReference type="UniPathway" id="UPA00079"/>
<feature type="transmembrane region" description="Helical" evidence="8">
    <location>
        <begin position="123"/>
        <end position="142"/>
    </location>
</feature>
<feature type="transmembrane region" description="Helical" evidence="8">
    <location>
        <begin position="232"/>
        <end position="256"/>
    </location>
</feature>
<reference evidence="9" key="1">
    <citation type="submission" date="2020-10" db="EMBL/GenBank/DDBJ databases">
        <title>Fervidococcus fontis strain 3639Fd - the first crenarchaeon capable of growth on lipids.</title>
        <authorList>
            <person name="Kochetkova T.V."/>
            <person name="Elcheninov A.G."/>
            <person name="Toschakov S.V."/>
            <person name="Kublanov I.V."/>
        </authorList>
    </citation>
    <scope>NUCLEOTIDE SEQUENCE</scope>
    <source>
        <strain evidence="9">3639Fd</strain>
    </source>
</reference>
<organism evidence="9 10">
    <name type="scientific">Fervidicoccus fontis</name>
    <dbReference type="NCBI Taxonomy" id="683846"/>
    <lineage>
        <taxon>Archaea</taxon>
        <taxon>Thermoproteota</taxon>
        <taxon>Thermoprotei</taxon>
        <taxon>Fervidicoccales</taxon>
        <taxon>Fervidicoccaceae</taxon>
        <taxon>Fervidicoccus</taxon>
    </lineage>
</organism>
<dbReference type="RefSeq" id="WP_193803731.1">
    <property type="nucleotide sequence ID" value="NZ_JADEZV010000002.1"/>
</dbReference>
<evidence type="ECO:0000256" key="2">
    <source>
        <dbReference type="ARBA" id="ARBA00004863"/>
    </source>
</evidence>
<dbReference type="Proteomes" id="UP000652307">
    <property type="component" value="Unassembled WGS sequence"/>
</dbReference>
<dbReference type="PIRSF" id="PIRSF005355">
    <property type="entry name" value="UBIAD1"/>
    <property type="match status" value="1"/>
</dbReference>
<dbReference type="InterPro" id="IPR026046">
    <property type="entry name" value="UBIAD1"/>
</dbReference>
<feature type="transmembrane region" description="Helical" evidence="8">
    <location>
        <begin position="14"/>
        <end position="32"/>
    </location>
</feature>
<evidence type="ECO:0000256" key="7">
    <source>
        <dbReference type="ARBA" id="ARBA00023136"/>
    </source>
</evidence>
<dbReference type="PANTHER" id="PTHR13929:SF0">
    <property type="entry name" value="UBIA PRENYLTRANSFERASE DOMAIN-CONTAINING PROTEIN 1"/>
    <property type="match status" value="1"/>
</dbReference>
<dbReference type="AlphaFoldDB" id="A0A843A7P3"/>
<feature type="transmembrane region" description="Helical" evidence="8">
    <location>
        <begin position="154"/>
        <end position="171"/>
    </location>
</feature>
<dbReference type="GO" id="GO:0004659">
    <property type="term" value="F:prenyltransferase activity"/>
    <property type="evidence" value="ECO:0007669"/>
    <property type="project" value="InterPro"/>
</dbReference>
<gene>
    <name evidence="9" type="ORF">IOK49_04480</name>
</gene>
<evidence type="ECO:0000256" key="6">
    <source>
        <dbReference type="ARBA" id="ARBA00022989"/>
    </source>
</evidence>
<comment type="caution">
    <text evidence="9">The sequence shown here is derived from an EMBL/GenBank/DDBJ whole genome shotgun (WGS) entry which is preliminary data.</text>
</comment>
<accession>A0A843A7P3</accession>
<dbReference type="Gene3D" id="1.10.357.140">
    <property type="entry name" value="UbiA prenyltransferase"/>
    <property type="match status" value="1"/>
</dbReference>
<dbReference type="InterPro" id="IPR044878">
    <property type="entry name" value="UbiA_sf"/>
</dbReference>
<feature type="transmembrane region" description="Helical" evidence="8">
    <location>
        <begin position="39"/>
        <end position="60"/>
    </location>
</feature>
<dbReference type="PANTHER" id="PTHR13929">
    <property type="entry name" value="1,4-DIHYDROXY-2-NAPHTHOATE OCTAPRENYLTRANSFERASE"/>
    <property type="match status" value="1"/>
</dbReference>
<keyword evidence="4 9" id="KW-0808">Transferase</keyword>
<comment type="subcellular location">
    <subcellularLocation>
        <location evidence="1">Cell membrane</location>
        <topology evidence="1">Multi-pass membrane protein</topology>
    </subcellularLocation>
</comment>
<dbReference type="CDD" id="cd13962">
    <property type="entry name" value="PT_UbiA_UBIAD1"/>
    <property type="match status" value="1"/>
</dbReference>
<dbReference type="GO" id="GO:0009234">
    <property type="term" value="P:menaquinone biosynthetic process"/>
    <property type="evidence" value="ECO:0007669"/>
    <property type="project" value="UniProtKB-UniPathway"/>
</dbReference>
<dbReference type="InterPro" id="IPR000537">
    <property type="entry name" value="UbiA_prenyltransferase"/>
</dbReference>
<keyword evidence="7 8" id="KW-0472">Membrane</keyword>
<evidence type="ECO:0000313" key="9">
    <source>
        <dbReference type="EMBL" id="MBE9391328.1"/>
    </source>
</evidence>
<evidence type="ECO:0000256" key="5">
    <source>
        <dbReference type="ARBA" id="ARBA00022692"/>
    </source>
</evidence>
<dbReference type="GO" id="GO:0042371">
    <property type="term" value="P:vitamin K biosynthetic process"/>
    <property type="evidence" value="ECO:0007669"/>
    <property type="project" value="TreeGrafter"/>
</dbReference>
<evidence type="ECO:0000256" key="4">
    <source>
        <dbReference type="ARBA" id="ARBA00022679"/>
    </source>
</evidence>
<protein>
    <submittedName>
        <fullName evidence="9">Prenyltransferase</fullName>
    </submittedName>
</protein>
<feature type="transmembrane region" description="Helical" evidence="8">
    <location>
        <begin position="178"/>
        <end position="195"/>
    </location>
</feature>
<evidence type="ECO:0000256" key="1">
    <source>
        <dbReference type="ARBA" id="ARBA00004651"/>
    </source>
</evidence>
<name>A0A843A7P3_9CREN</name>
<keyword evidence="5 8" id="KW-0812">Transmembrane</keyword>
<feature type="transmembrane region" description="Helical" evidence="8">
    <location>
        <begin position="276"/>
        <end position="298"/>
    </location>
</feature>